<dbReference type="EMBL" id="CAJVPY010010275">
    <property type="protein sequence ID" value="CAG8717228.1"/>
    <property type="molecule type" value="Genomic_DNA"/>
</dbReference>
<keyword evidence="2" id="KW-1185">Reference proteome</keyword>
<proteinExistence type="predicted"/>
<protein>
    <submittedName>
        <fullName evidence="1">16149_t:CDS:1</fullName>
    </submittedName>
</protein>
<accession>A0A9N9N9S0</accession>
<evidence type="ECO:0000313" key="1">
    <source>
        <dbReference type="EMBL" id="CAG8717228.1"/>
    </source>
</evidence>
<name>A0A9N9N9S0_9GLOM</name>
<dbReference type="Proteomes" id="UP000789405">
    <property type="component" value="Unassembled WGS sequence"/>
</dbReference>
<reference evidence="1" key="1">
    <citation type="submission" date="2021-06" db="EMBL/GenBank/DDBJ databases">
        <authorList>
            <person name="Kallberg Y."/>
            <person name="Tangrot J."/>
            <person name="Rosling A."/>
        </authorList>
    </citation>
    <scope>NUCLEOTIDE SEQUENCE</scope>
    <source>
        <strain evidence="1">MA453B</strain>
    </source>
</reference>
<gene>
    <name evidence="1" type="ORF">DERYTH_LOCUS14029</name>
</gene>
<dbReference type="OrthoDB" id="8958263at2759"/>
<organism evidence="1 2">
    <name type="scientific">Dentiscutata erythropus</name>
    <dbReference type="NCBI Taxonomy" id="1348616"/>
    <lineage>
        <taxon>Eukaryota</taxon>
        <taxon>Fungi</taxon>
        <taxon>Fungi incertae sedis</taxon>
        <taxon>Mucoromycota</taxon>
        <taxon>Glomeromycotina</taxon>
        <taxon>Glomeromycetes</taxon>
        <taxon>Diversisporales</taxon>
        <taxon>Gigasporaceae</taxon>
        <taxon>Dentiscutata</taxon>
    </lineage>
</organism>
<sequence length="214" mass="24580">MVAYINNQEGELASGYCVQVKVRAPRLVNLEKQKSPDYVYIATFVKKIEALDKLFLDINTQSFKQSNSRESDDNSNLFFVANSTLVLYFTSSFGRFSGYNFTELNYSQSSEIEQKNRTLESLHSVFIRKRLSNKGLQEEDINLFSVAYNLKASKTFLKEQLDQGKAYNIIASYRSAISKIYDLIKGKKVESHFYIVQIMKGIYNSNLPPLHSDK</sequence>
<comment type="caution">
    <text evidence="1">The sequence shown here is derived from an EMBL/GenBank/DDBJ whole genome shotgun (WGS) entry which is preliminary data.</text>
</comment>
<feature type="non-terminal residue" evidence="1">
    <location>
        <position position="214"/>
    </location>
</feature>
<evidence type="ECO:0000313" key="2">
    <source>
        <dbReference type="Proteomes" id="UP000789405"/>
    </source>
</evidence>
<dbReference type="AlphaFoldDB" id="A0A9N9N9S0"/>